<accession>A0A8I2C449</accession>
<organism evidence="3 4">
    <name type="scientific">Bradyrhizobium elkanii</name>
    <dbReference type="NCBI Taxonomy" id="29448"/>
    <lineage>
        <taxon>Bacteria</taxon>
        <taxon>Pseudomonadati</taxon>
        <taxon>Pseudomonadota</taxon>
        <taxon>Alphaproteobacteria</taxon>
        <taxon>Hyphomicrobiales</taxon>
        <taxon>Nitrobacteraceae</taxon>
        <taxon>Bradyrhizobium</taxon>
    </lineage>
</organism>
<keyword evidence="2" id="KW-1133">Transmembrane helix</keyword>
<evidence type="ECO:0000256" key="1">
    <source>
        <dbReference type="SAM" id="Coils"/>
    </source>
</evidence>
<evidence type="ECO:0000313" key="3">
    <source>
        <dbReference type="EMBL" id="MBP1294294.1"/>
    </source>
</evidence>
<sequence>MSGDSHTGFNSTAFTMGALSGAGLVAGAFVGSLQAVVQANREACARWTHNELKTAYNLSELLRFKRNEELAELQAENAELQAENAKLRLLVSSVTVRPLRGQAR</sequence>
<dbReference type="Proteomes" id="UP000673383">
    <property type="component" value="Unassembled WGS sequence"/>
</dbReference>
<keyword evidence="2" id="KW-0812">Transmembrane</keyword>
<dbReference type="AlphaFoldDB" id="A0A8I2C449"/>
<keyword evidence="2" id="KW-0472">Membrane</keyword>
<gene>
    <name evidence="3" type="ORF">JOH49_004047</name>
</gene>
<protein>
    <submittedName>
        <fullName evidence="3">Cell shape-determining protein MreC</fullName>
    </submittedName>
</protein>
<keyword evidence="1" id="KW-0175">Coiled coil</keyword>
<reference evidence="3" key="1">
    <citation type="submission" date="2021-02" db="EMBL/GenBank/DDBJ databases">
        <title>Genomic Encyclopedia of Type Strains, Phase IV (KMG-V): Genome sequencing to study the core and pangenomes of soil and plant-associated prokaryotes.</title>
        <authorList>
            <person name="Whitman W."/>
        </authorList>
    </citation>
    <scope>NUCLEOTIDE SEQUENCE</scope>
    <source>
        <strain evidence="3">USDA 406</strain>
    </source>
</reference>
<name>A0A8I2C449_BRAEL</name>
<evidence type="ECO:0000313" key="4">
    <source>
        <dbReference type="Proteomes" id="UP000673383"/>
    </source>
</evidence>
<comment type="caution">
    <text evidence="3">The sequence shown here is derived from an EMBL/GenBank/DDBJ whole genome shotgun (WGS) entry which is preliminary data.</text>
</comment>
<dbReference type="EMBL" id="JAFICZ010000001">
    <property type="protein sequence ID" value="MBP1294294.1"/>
    <property type="molecule type" value="Genomic_DNA"/>
</dbReference>
<feature type="transmembrane region" description="Helical" evidence="2">
    <location>
        <begin position="12"/>
        <end position="37"/>
    </location>
</feature>
<proteinExistence type="predicted"/>
<evidence type="ECO:0000256" key="2">
    <source>
        <dbReference type="SAM" id="Phobius"/>
    </source>
</evidence>
<dbReference type="RefSeq" id="WP_209944318.1">
    <property type="nucleotide sequence ID" value="NZ_JAFICZ010000001.1"/>
</dbReference>
<feature type="coiled-coil region" evidence="1">
    <location>
        <begin position="61"/>
        <end position="90"/>
    </location>
</feature>